<dbReference type="InterPro" id="IPR006913">
    <property type="entry name" value="CENP-V/GFA"/>
</dbReference>
<keyword evidence="2" id="KW-0479">Metal-binding</keyword>
<evidence type="ECO:0000259" key="5">
    <source>
        <dbReference type="PROSITE" id="PS51891"/>
    </source>
</evidence>
<evidence type="ECO:0000256" key="3">
    <source>
        <dbReference type="ARBA" id="ARBA00022833"/>
    </source>
</evidence>
<gene>
    <name evidence="6" type="ORF">GGI25_006457</name>
</gene>
<comment type="similarity">
    <text evidence="1">Belongs to the Gfa family.</text>
</comment>
<evidence type="ECO:0000256" key="1">
    <source>
        <dbReference type="ARBA" id="ARBA00005495"/>
    </source>
</evidence>
<name>A0A9W8KTP6_9FUNG</name>
<dbReference type="SUPFAM" id="SSF51316">
    <property type="entry name" value="Mss4-like"/>
    <property type="match status" value="1"/>
</dbReference>
<dbReference type="Gene3D" id="3.90.1590.10">
    <property type="entry name" value="glutathione-dependent formaldehyde- activating enzyme (gfa)"/>
    <property type="match status" value="1"/>
</dbReference>
<evidence type="ECO:0000256" key="4">
    <source>
        <dbReference type="ARBA" id="ARBA00023239"/>
    </source>
</evidence>
<keyword evidence="3" id="KW-0862">Zinc</keyword>
<comment type="caution">
    <text evidence="6">The sequence shown here is derived from an EMBL/GenBank/DDBJ whole genome shotgun (WGS) entry which is preliminary data.</text>
</comment>
<dbReference type="GO" id="GO:0016846">
    <property type="term" value="F:carbon-sulfur lyase activity"/>
    <property type="evidence" value="ECO:0007669"/>
    <property type="project" value="InterPro"/>
</dbReference>
<dbReference type="Pfam" id="PF04828">
    <property type="entry name" value="GFA"/>
    <property type="match status" value="1"/>
</dbReference>
<protein>
    <recommendedName>
        <fullName evidence="5">CENP-V/GFA domain-containing protein</fullName>
    </recommendedName>
</protein>
<organism evidence="6 7">
    <name type="scientific">Coemansia spiralis</name>
    <dbReference type="NCBI Taxonomy" id="417178"/>
    <lineage>
        <taxon>Eukaryota</taxon>
        <taxon>Fungi</taxon>
        <taxon>Fungi incertae sedis</taxon>
        <taxon>Zoopagomycota</taxon>
        <taxon>Kickxellomycotina</taxon>
        <taxon>Kickxellomycetes</taxon>
        <taxon>Kickxellales</taxon>
        <taxon>Kickxellaceae</taxon>
        <taxon>Coemansia</taxon>
    </lineage>
</organism>
<feature type="domain" description="CENP-V/GFA" evidence="5">
    <location>
        <begin position="4"/>
        <end position="159"/>
    </location>
</feature>
<evidence type="ECO:0000256" key="2">
    <source>
        <dbReference type="ARBA" id="ARBA00022723"/>
    </source>
</evidence>
<keyword evidence="4" id="KW-0456">Lyase</keyword>
<dbReference type="OrthoDB" id="406544at2759"/>
<sequence length="166" mass="18990">MMQLKGSCHCGAVEFEFDSPAPVPAMRCYCSICRKTSGGGGYTVNIMGMTDSLQVTKGQEMLKSYRAIKNKEAPRDQQVLCQNRYFCTNCASYLWAHCDDYAQWIYPYASAIDTELPVPKATASLMLNSAKEWADPRRAKNVENDMFEEYPTYSLEQWHKDHNELR</sequence>
<dbReference type="AlphaFoldDB" id="A0A9W8KTP6"/>
<dbReference type="InterPro" id="IPR011057">
    <property type="entry name" value="Mss4-like_sf"/>
</dbReference>
<evidence type="ECO:0000313" key="6">
    <source>
        <dbReference type="EMBL" id="KAJ2668361.1"/>
    </source>
</evidence>
<dbReference type="EMBL" id="JANBTW010000205">
    <property type="protein sequence ID" value="KAJ2668361.1"/>
    <property type="molecule type" value="Genomic_DNA"/>
</dbReference>
<accession>A0A9W8KTP6</accession>
<dbReference type="PANTHER" id="PTHR33337">
    <property type="entry name" value="GFA DOMAIN-CONTAINING PROTEIN"/>
    <property type="match status" value="1"/>
</dbReference>
<dbReference type="PROSITE" id="PS51891">
    <property type="entry name" value="CENP_V_GFA"/>
    <property type="match status" value="1"/>
</dbReference>
<dbReference type="Proteomes" id="UP001151518">
    <property type="component" value="Unassembled WGS sequence"/>
</dbReference>
<evidence type="ECO:0000313" key="7">
    <source>
        <dbReference type="Proteomes" id="UP001151518"/>
    </source>
</evidence>
<proteinExistence type="inferred from homology"/>
<dbReference type="GO" id="GO:0046872">
    <property type="term" value="F:metal ion binding"/>
    <property type="evidence" value="ECO:0007669"/>
    <property type="project" value="UniProtKB-KW"/>
</dbReference>
<reference evidence="6" key="1">
    <citation type="submission" date="2022-07" db="EMBL/GenBank/DDBJ databases">
        <title>Phylogenomic reconstructions and comparative analyses of Kickxellomycotina fungi.</title>
        <authorList>
            <person name="Reynolds N.K."/>
            <person name="Stajich J.E."/>
            <person name="Barry K."/>
            <person name="Grigoriev I.V."/>
            <person name="Crous P."/>
            <person name="Smith M.E."/>
        </authorList>
    </citation>
    <scope>NUCLEOTIDE SEQUENCE</scope>
    <source>
        <strain evidence="6">NRRL 3115</strain>
    </source>
</reference>
<dbReference type="PANTHER" id="PTHR33337:SF44">
    <property type="entry name" value="DUF636 DOMAIN PROTEIN (AFU_ORTHOLOGUE AFUA_1G09754)"/>
    <property type="match status" value="1"/>
</dbReference>